<evidence type="ECO:0000313" key="2">
    <source>
        <dbReference type="Proteomes" id="UP000663845"/>
    </source>
</evidence>
<dbReference type="EMBL" id="CAJNOG010000031">
    <property type="protein sequence ID" value="CAF0802654.1"/>
    <property type="molecule type" value="Genomic_DNA"/>
</dbReference>
<sequence length="298" mass="34114">MAHDRNDPVCAGNFLHETEHINVLLIGRLQSGKSAVLRALEHSRYQTLESDLVETREPGGCRITLYVKVDEKFYQLNIIGTSCFGEVTKKNVPHERDDKVLLDLAQLCVKSSVTTLNCICFISDTVQTHQHDIDEFRQWMEFIGIEFSENSIMILPHTDHFSKHNAEEFDPDIATYEKNQNVYNFCKLGVLYHEISDFDELETHTDKNNMYSATMTSNLEKLALLQQQLVKVFVSTIGKQKVIGKLNKILNAAELEAQRQRAEPASELQTAIQLGYVWLEKEHELTQGKQVRTKSNQS</sequence>
<dbReference type="Gene3D" id="3.40.50.300">
    <property type="entry name" value="P-loop containing nucleotide triphosphate hydrolases"/>
    <property type="match status" value="1"/>
</dbReference>
<reference evidence="1" key="1">
    <citation type="submission" date="2021-02" db="EMBL/GenBank/DDBJ databases">
        <authorList>
            <person name="Nowell W R."/>
        </authorList>
    </citation>
    <scope>NUCLEOTIDE SEQUENCE</scope>
</reference>
<comment type="caution">
    <text evidence="1">The sequence shown here is derived from an EMBL/GenBank/DDBJ whole genome shotgun (WGS) entry which is preliminary data.</text>
</comment>
<protein>
    <submittedName>
        <fullName evidence="1">Uncharacterized protein</fullName>
    </submittedName>
</protein>
<organism evidence="1 2">
    <name type="scientific">Adineta steineri</name>
    <dbReference type="NCBI Taxonomy" id="433720"/>
    <lineage>
        <taxon>Eukaryota</taxon>
        <taxon>Metazoa</taxon>
        <taxon>Spiralia</taxon>
        <taxon>Gnathifera</taxon>
        <taxon>Rotifera</taxon>
        <taxon>Eurotatoria</taxon>
        <taxon>Bdelloidea</taxon>
        <taxon>Adinetida</taxon>
        <taxon>Adinetidae</taxon>
        <taxon>Adineta</taxon>
    </lineage>
</organism>
<dbReference type="InterPro" id="IPR027417">
    <property type="entry name" value="P-loop_NTPase"/>
</dbReference>
<gene>
    <name evidence="1" type="ORF">JYZ213_LOCUS5343</name>
</gene>
<dbReference type="SUPFAM" id="SSF52540">
    <property type="entry name" value="P-loop containing nucleoside triphosphate hydrolases"/>
    <property type="match status" value="1"/>
</dbReference>
<proteinExistence type="predicted"/>
<dbReference type="Proteomes" id="UP000663845">
    <property type="component" value="Unassembled WGS sequence"/>
</dbReference>
<name>A0A813SVY7_9BILA</name>
<accession>A0A813SVY7</accession>
<evidence type="ECO:0000313" key="1">
    <source>
        <dbReference type="EMBL" id="CAF0802654.1"/>
    </source>
</evidence>
<dbReference type="AlphaFoldDB" id="A0A813SVY7"/>